<dbReference type="AlphaFoldDB" id="E6N6H4"/>
<dbReference type="KEGG" id="csu:CSUB_C0903"/>
<dbReference type="EMBL" id="AP011849">
    <property type="protein sequence ID" value="BAJ47893.1"/>
    <property type="molecule type" value="Genomic_DNA"/>
</dbReference>
<dbReference type="STRING" id="311458.CSUB_C0903"/>
<evidence type="ECO:0000256" key="1">
    <source>
        <dbReference type="SAM" id="Phobius"/>
    </source>
</evidence>
<feature type="transmembrane region" description="Helical" evidence="1">
    <location>
        <begin position="12"/>
        <end position="33"/>
    </location>
</feature>
<protein>
    <recommendedName>
        <fullName evidence="7">QueT transporter family protein</fullName>
    </recommendedName>
</protein>
<gene>
    <name evidence="5" type="ORF">CSUB_C0903</name>
    <name evidence="3" type="ORF">HGMM_F02G05C26</name>
    <name evidence="4" type="ORF">HGMM_F08G03C20</name>
    <name evidence="2" type="ORF">HGMM_F33G03C05</name>
</gene>
<evidence type="ECO:0000313" key="4">
    <source>
        <dbReference type="EMBL" id="BAJ49521.1"/>
    </source>
</evidence>
<evidence type="ECO:0000313" key="2">
    <source>
        <dbReference type="EMBL" id="BAJ47893.1"/>
    </source>
</evidence>
<name>E6N6H4_CALS0</name>
<keyword evidence="1" id="KW-0812">Transmembrane</keyword>
<dbReference type="BioCyc" id="CCAL311458:G131R-915-MONOMER"/>
<keyword evidence="1" id="KW-1133">Transmembrane helix</keyword>
<feature type="transmembrane region" description="Helical" evidence="1">
    <location>
        <begin position="210"/>
        <end position="236"/>
    </location>
</feature>
<proteinExistence type="predicted"/>
<feature type="transmembrane region" description="Helical" evidence="1">
    <location>
        <begin position="45"/>
        <end position="69"/>
    </location>
</feature>
<evidence type="ECO:0008006" key="7">
    <source>
        <dbReference type="Google" id="ProtNLM"/>
    </source>
</evidence>
<reference evidence="2 6" key="2">
    <citation type="journal article" date="2011" name="Nucleic Acids Res.">
        <title>Insights into the evolution of Archaea and eukaryotic protein modifier systems revealed by the genome of a novel archaeal group.</title>
        <authorList>
            <person name="Nunoura T."/>
            <person name="Takaki Y."/>
            <person name="Kakuta J."/>
            <person name="Nishi S."/>
            <person name="Sugahara J."/>
            <person name="Kazama H."/>
            <person name="Chee G."/>
            <person name="Hattori M."/>
            <person name="Kanai A."/>
            <person name="Atomi H."/>
            <person name="Takai K."/>
            <person name="Takami H."/>
        </authorList>
    </citation>
    <scope>NUCLEOTIDE SEQUENCE [LARGE SCALE GENOMIC DNA]</scope>
</reference>
<evidence type="ECO:0000313" key="6">
    <source>
        <dbReference type="Proteomes" id="UP000008120"/>
    </source>
</evidence>
<feature type="transmembrane region" description="Helical" evidence="1">
    <location>
        <begin position="167"/>
        <end position="190"/>
    </location>
</feature>
<sequence>MTQRTPTLELVLIAANAALYAGVGYLTFLGIFAPVVGTVRFWPAVVIPAVFAVLYSPKIGALGAGIGIFISDMLIHGDPVLSISVGVTSNVAGFYILGVLARKLASSQRVSVLPVLLQAAPLAAALAGSWADIFGGWETASIFIGAGVLSLVISVAYSFYRPGYAGLVAASSTGLIIGAAMIGIGVWLYSQFFSLPAAAGGGHGLPLYAAAIWFLWTYLTEIPFLMILLPPLVAAVRKAVPSVARE</sequence>
<reference evidence="2 6" key="1">
    <citation type="journal article" date="2005" name="Environ. Microbiol.">
        <title>Genetic and functional properties of uncultivated thermophilic crenarchaeotes from a subsurface gold mine as revealed by analysis of genome fragments.</title>
        <authorList>
            <person name="Nunoura T."/>
            <person name="Hirayama H."/>
            <person name="Takami H."/>
            <person name="Oida H."/>
            <person name="Nishi S."/>
            <person name="Shimamura S."/>
            <person name="Suzuki Y."/>
            <person name="Inagaki F."/>
            <person name="Takai K."/>
            <person name="Nealson K.H."/>
            <person name="Horikoshi K."/>
        </authorList>
    </citation>
    <scope>NUCLEOTIDE SEQUENCE [LARGE SCALE GENOMIC DNA]</scope>
</reference>
<organism evidence="2 6">
    <name type="scientific">Caldiarchaeum subterraneum</name>
    <dbReference type="NCBI Taxonomy" id="311458"/>
    <lineage>
        <taxon>Archaea</taxon>
        <taxon>Nitrososphaerota</taxon>
        <taxon>Candidatus Caldarchaeales</taxon>
        <taxon>Candidatus Caldarchaeaceae</taxon>
        <taxon>Candidatus Caldarchaeum</taxon>
    </lineage>
</organism>
<feature type="transmembrane region" description="Helical" evidence="1">
    <location>
        <begin position="140"/>
        <end position="160"/>
    </location>
</feature>
<dbReference type="EMBL" id="AP011895">
    <property type="protein sequence ID" value="BAJ49521.1"/>
    <property type="molecule type" value="Genomic_DNA"/>
</dbReference>
<feature type="transmembrane region" description="Helical" evidence="1">
    <location>
        <begin position="112"/>
        <end position="134"/>
    </location>
</feature>
<dbReference type="Proteomes" id="UP000008120">
    <property type="component" value="Chromosome"/>
</dbReference>
<evidence type="ECO:0000313" key="3">
    <source>
        <dbReference type="EMBL" id="BAJ47958.1"/>
    </source>
</evidence>
<accession>E6N6H4</accession>
<keyword evidence="1" id="KW-0472">Membrane</keyword>
<dbReference type="EMBL" id="BA000048">
    <property type="protein sequence ID" value="BAJ50760.1"/>
    <property type="molecule type" value="Genomic_DNA"/>
</dbReference>
<feature type="transmembrane region" description="Helical" evidence="1">
    <location>
        <begin position="81"/>
        <end position="100"/>
    </location>
</feature>
<evidence type="ECO:0000313" key="5">
    <source>
        <dbReference type="EMBL" id="BAJ50760.1"/>
    </source>
</evidence>
<dbReference type="EMBL" id="AP011850">
    <property type="protein sequence ID" value="BAJ47958.1"/>
    <property type="molecule type" value="Genomic_DNA"/>
</dbReference>